<dbReference type="SUPFAM" id="SSF52540">
    <property type="entry name" value="P-loop containing nucleoside triphosphate hydrolases"/>
    <property type="match status" value="1"/>
</dbReference>
<sequence>MQTIKCVVVGDGAVGKTCMLISYTTNKFPTEYVFDNYAVTVMIGGDPFTLGLFDTAGQEDYDRLRPLSYPQTDVFLICFSVINPSSLDNVKEKASNHTFNRIFCNTLR</sequence>
<comment type="caution">
    <text evidence="3">The sequence shown here is derived from an EMBL/GenBank/DDBJ whole genome shotgun (WGS) entry which is preliminary data.</text>
</comment>
<dbReference type="GO" id="GO:0005525">
    <property type="term" value="F:GTP binding"/>
    <property type="evidence" value="ECO:0007669"/>
    <property type="project" value="UniProtKB-KW"/>
</dbReference>
<protein>
    <recommendedName>
        <fullName evidence="5">Cell division control protein 42 homolog</fullName>
    </recommendedName>
</protein>
<dbReference type="PROSITE" id="PS51419">
    <property type="entry name" value="RAB"/>
    <property type="match status" value="1"/>
</dbReference>
<evidence type="ECO:0000313" key="4">
    <source>
        <dbReference type="Proteomes" id="UP000784294"/>
    </source>
</evidence>
<keyword evidence="2" id="KW-0342">GTP-binding</keyword>
<dbReference type="InterPro" id="IPR003578">
    <property type="entry name" value="Small_GTPase_Rho"/>
</dbReference>
<dbReference type="PRINTS" id="PR00449">
    <property type="entry name" value="RASTRNSFRMNG"/>
</dbReference>
<keyword evidence="4" id="KW-1185">Reference proteome</keyword>
<evidence type="ECO:0000256" key="1">
    <source>
        <dbReference type="ARBA" id="ARBA00022741"/>
    </source>
</evidence>
<evidence type="ECO:0000313" key="3">
    <source>
        <dbReference type="EMBL" id="VEL31064.1"/>
    </source>
</evidence>
<dbReference type="EMBL" id="CAAALY010118188">
    <property type="protein sequence ID" value="VEL31064.1"/>
    <property type="molecule type" value="Genomic_DNA"/>
</dbReference>
<dbReference type="OrthoDB" id="8830751at2759"/>
<dbReference type="PANTHER" id="PTHR24072">
    <property type="entry name" value="RHO FAMILY GTPASE"/>
    <property type="match status" value="1"/>
</dbReference>
<dbReference type="InterPro" id="IPR027417">
    <property type="entry name" value="P-loop_NTPase"/>
</dbReference>
<dbReference type="PROSITE" id="PS51421">
    <property type="entry name" value="RAS"/>
    <property type="match status" value="1"/>
</dbReference>
<keyword evidence="1" id="KW-0547">Nucleotide-binding</keyword>
<proteinExistence type="predicted"/>
<evidence type="ECO:0000256" key="2">
    <source>
        <dbReference type="ARBA" id="ARBA00023134"/>
    </source>
</evidence>
<reference evidence="3" key="1">
    <citation type="submission" date="2018-11" db="EMBL/GenBank/DDBJ databases">
        <authorList>
            <consortium name="Pathogen Informatics"/>
        </authorList>
    </citation>
    <scope>NUCLEOTIDE SEQUENCE</scope>
</reference>
<dbReference type="SMART" id="SM00173">
    <property type="entry name" value="RAS"/>
    <property type="match status" value="1"/>
</dbReference>
<gene>
    <name evidence="3" type="ORF">PXEA_LOCUS24504</name>
</gene>
<dbReference type="AlphaFoldDB" id="A0A3S5AXD9"/>
<dbReference type="PROSITE" id="PS51420">
    <property type="entry name" value="RHO"/>
    <property type="match status" value="1"/>
</dbReference>
<dbReference type="SMART" id="SM00174">
    <property type="entry name" value="RHO"/>
    <property type="match status" value="1"/>
</dbReference>
<dbReference type="InterPro" id="IPR001806">
    <property type="entry name" value="Small_GTPase"/>
</dbReference>
<dbReference type="NCBIfam" id="TIGR00231">
    <property type="entry name" value="small_GTP"/>
    <property type="match status" value="1"/>
</dbReference>
<dbReference type="Gene3D" id="3.40.50.300">
    <property type="entry name" value="P-loop containing nucleotide triphosphate hydrolases"/>
    <property type="match status" value="1"/>
</dbReference>
<dbReference type="Pfam" id="PF00071">
    <property type="entry name" value="Ras"/>
    <property type="match status" value="1"/>
</dbReference>
<dbReference type="Proteomes" id="UP000784294">
    <property type="component" value="Unassembled WGS sequence"/>
</dbReference>
<organism evidence="3 4">
    <name type="scientific">Protopolystoma xenopodis</name>
    <dbReference type="NCBI Taxonomy" id="117903"/>
    <lineage>
        <taxon>Eukaryota</taxon>
        <taxon>Metazoa</taxon>
        <taxon>Spiralia</taxon>
        <taxon>Lophotrochozoa</taxon>
        <taxon>Platyhelminthes</taxon>
        <taxon>Monogenea</taxon>
        <taxon>Polyopisthocotylea</taxon>
        <taxon>Polystomatidea</taxon>
        <taxon>Polystomatidae</taxon>
        <taxon>Protopolystoma</taxon>
    </lineage>
</organism>
<accession>A0A3S5AXD9</accession>
<name>A0A3S5AXD9_9PLAT</name>
<dbReference type="GO" id="GO:0007264">
    <property type="term" value="P:small GTPase-mediated signal transduction"/>
    <property type="evidence" value="ECO:0007669"/>
    <property type="project" value="InterPro"/>
</dbReference>
<dbReference type="InterPro" id="IPR005225">
    <property type="entry name" value="Small_GTP-bd"/>
</dbReference>
<dbReference type="GO" id="GO:0003924">
    <property type="term" value="F:GTPase activity"/>
    <property type="evidence" value="ECO:0007669"/>
    <property type="project" value="InterPro"/>
</dbReference>
<evidence type="ECO:0008006" key="5">
    <source>
        <dbReference type="Google" id="ProtNLM"/>
    </source>
</evidence>